<organism evidence="1 2">
    <name type="scientific">Corynebacterium glucuronolyticum ATCC 51866</name>
    <dbReference type="NCBI Taxonomy" id="548478"/>
    <lineage>
        <taxon>Bacteria</taxon>
        <taxon>Bacillati</taxon>
        <taxon>Actinomycetota</taxon>
        <taxon>Actinomycetes</taxon>
        <taxon>Mycobacteriales</taxon>
        <taxon>Corynebacteriaceae</taxon>
        <taxon>Corynebacterium</taxon>
    </lineage>
</organism>
<proteinExistence type="predicted"/>
<dbReference type="EMBL" id="ACHF01000067">
    <property type="protein sequence ID" value="EEI62717.1"/>
    <property type="molecule type" value="Genomic_DNA"/>
</dbReference>
<accession>A0ABM9XNH5</accession>
<evidence type="ECO:0000313" key="2">
    <source>
        <dbReference type="Proteomes" id="UP000006237"/>
    </source>
</evidence>
<sequence length="39" mass="4210">MENSAFNTSSDNARSSLGAQIERNKKFDTCVSLSKAIST</sequence>
<evidence type="ECO:0000313" key="1">
    <source>
        <dbReference type="EMBL" id="EEI62717.1"/>
    </source>
</evidence>
<gene>
    <name evidence="1" type="ORF">HMPREF0293_1866</name>
</gene>
<keyword evidence="2" id="KW-1185">Reference proteome</keyword>
<dbReference type="Proteomes" id="UP000006237">
    <property type="component" value="Unassembled WGS sequence"/>
</dbReference>
<protein>
    <submittedName>
        <fullName evidence="1">Uncharacterized protein</fullName>
    </submittedName>
</protein>
<reference evidence="1 2" key="1">
    <citation type="submission" date="2009-01" db="EMBL/GenBank/DDBJ databases">
        <authorList>
            <person name="Qin X."/>
            <person name="Bachman B."/>
            <person name="Battles P."/>
            <person name="Bell A."/>
            <person name="Bess C."/>
            <person name="Bickham C."/>
            <person name="Chaboub L."/>
            <person name="Chen D."/>
            <person name="Coyle M."/>
            <person name="Deiros D.R."/>
            <person name="Dinh H."/>
            <person name="Forbes L."/>
            <person name="Fowler G."/>
            <person name="Francisco L."/>
            <person name="Fu Q."/>
            <person name="Gubbala S."/>
            <person name="Hale W."/>
            <person name="Han Y."/>
            <person name="Hemphill L."/>
            <person name="Highlander S.K."/>
            <person name="Hirani K."/>
            <person name="Hogues M."/>
            <person name="Jackson L."/>
            <person name="Jakkamsetti A."/>
            <person name="Javaid M."/>
            <person name="Jiang H."/>
            <person name="Korchina V."/>
            <person name="Kovar C."/>
            <person name="Lara F."/>
            <person name="Lee S."/>
            <person name="Mata R."/>
            <person name="Mathew T."/>
            <person name="Moen C."/>
            <person name="Morales K."/>
            <person name="Munidasa M."/>
            <person name="Nazareth L."/>
            <person name="Ngo R."/>
            <person name="Nguyen L."/>
            <person name="Okwuonu G."/>
            <person name="Ongeri F."/>
            <person name="Patil S."/>
            <person name="Petrosino J."/>
            <person name="Pham C."/>
            <person name="Pham P."/>
            <person name="Pu L.-L."/>
            <person name="Puazo M."/>
            <person name="Raj R."/>
            <person name="Reid J."/>
            <person name="Rouhana J."/>
            <person name="Saada N."/>
            <person name="Shang Y."/>
            <person name="Simmons D."/>
            <person name="Thornton R."/>
            <person name="Warren J."/>
            <person name="Weissenberger G."/>
            <person name="Zhang J."/>
            <person name="Zhang L."/>
            <person name="Zhou C."/>
            <person name="Zhu D."/>
            <person name="Muzny D."/>
            <person name="Worley K."/>
            <person name="Gibbs R."/>
        </authorList>
    </citation>
    <scope>NUCLEOTIDE SEQUENCE [LARGE SCALE GENOMIC DNA]</scope>
    <source>
        <strain evidence="1 2">ATCC 51866</strain>
    </source>
</reference>
<comment type="caution">
    <text evidence="1">The sequence shown here is derived from an EMBL/GenBank/DDBJ whole genome shotgun (WGS) entry which is preliminary data.</text>
</comment>
<name>A0ABM9XNH5_9CORY</name>